<gene>
    <name evidence="1" type="ORF">BLITH_1586</name>
</gene>
<sequence length="65" mass="7197">MGHGVSLLAGVSMHERIRLLSIPLVLPHVKNKGSRGIIAERRSTVNARTTSRIFRSLPRFVSYGV</sequence>
<dbReference type="AlphaFoldDB" id="A0A2T5G5P4"/>
<comment type="caution">
    <text evidence="1">The sequence shown here is derived from an EMBL/GenBank/DDBJ whole genome shotgun (WGS) entry which is preliminary data.</text>
</comment>
<proteinExistence type="predicted"/>
<accession>A0A2T5G5P4</accession>
<dbReference type="EMBL" id="PEBW01000005">
    <property type="protein sequence ID" value="PTQ51509.1"/>
    <property type="molecule type" value="Genomic_DNA"/>
</dbReference>
<evidence type="ECO:0000313" key="2">
    <source>
        <dbReference type="Proteomes" id="UP000244016"/>
    </source>
</evidence>
<dbReference type="Proteomes" id="UP000244016">
    <property type="component" value="Unassembled WGS sequence"/>
</dbReference>
<name>A0A2T5G5P4_9BACL</name>
<evidence type="ECO:0000313" key="1">
    <source>
        <dbReference type="EMBL" id="PTQ51509.1"/>
    </source>
</evidence>
<protein>
    <submittedName>
        <fullName evidence="1">Uncharacterized protein</fullName>
    </submittedName>
</protein>
<reference evidence="1 2" key="1">
    <citation type="submission" date="2017-08" db="EMBL/GenBank/DDBJ databases">
        <title>Burning lignite coal seam in the remote Altai Mountains harbors a hydrogen-driven thermophilic microbial community.</title>
        <authorList>
            <person name="Kadnikov V.V."/>
            <person name="Mardanov A.V."/>
            <person name="Ivasenko D."/>
            <person name="Beletsky A.V."/>
            <person name="Karnachuk O.V."/>
            <person name="Ravin N.V."/>
        </authorList>
    </citation>
    <scope>NUCLEOTIDE SEQUENCE [LARGE SCALE GENOMIC DNA]</scope>
    <source>
        <strain evidence="1">AL31</strain>
    </source>
</reference>
<organism evidence="1 2">
    <name type="scientific">Brockia lithotrophica</name>
    <dbReference type="NCBI Taxonomy" id="933949"/>
    <lineage>
        <taxon>Bacteria</taxon>
        <taxon>Bacillati</taxon>
        <taxon>Bacillota</taxon>
        <taxon>Bacilli</taxon>
        <taxon>Bacillales</taxon>
        <taxon>Bacillales Family X. Incertae Sedis</taxon>
        <taxon>Brockia</taxon>
    </lineage>
</organism>